<feature type="region of interest" description="Disordered" evidence="1">
    <location>
        <begin position="1"/>
        <end position="74"/>
    </location>
</feature>
<protein>
    <submittedName>
        <fullName evidence="2">Uncharacterized protein</fullName>
    </submittedName>
</protein>
<dbReference type="OrthoDB" id="243665at2759"/>
<name>S9V0R5_9TRYP</name>
<evidence type="ECO:0000256" key="1">
    <source>
        <dbReference type="SAM" id="MobiDB-lite"/>
    </source>
</evidence>
<gene>
    <name evidence="2" type="ORF">STCU_08969</name>
</gene>
<evidence type="ECO:0000313" key="2">
    <source>
        <dbReference type="EMBL" id="EPY20501.1"/>
    </source>
</evidence>
<proteinExistence type="predicted"/>
<sequence>MALCGETLARRPRAHTPSAGRGGGAQHGPPAPPKIPEATARGKRKAPSHRGGAAPSTATDTKKRGAKPTLSAARAVPMREAAALLLPHVRSHLQASAPLLWAELQALAQHMPPASHPTRAGRDGPHTAGAERYLQKAIALVQAPLDLRRREAWSDGSTSAHQQPLYVDVLVLTFIDLCARGPHATTAAATESLYSALRIALPRVLASSAAVIEARKADGGRYAAPVPSWCSEALSALLSVLFALRDRTRAGGDTAPLALLQAPAAAVVSTLSAILEADRAHLALPENPVFHSQTVQRHVDRFLQAHRGTFQSLPTHDVSGSLYSVMASEGCVSHMMWLLHAAQHVLAAFETPTGAAAGEAPSAPPLPEDPSGALSRLLKQHVVALEALWHAATPFAQQRHAADRLLHHRTCHAVLNIKLAHYAEERSAMCAVMQRREATGTEGMWPVVRQVRLTSTTPLWCYAPAKASGVIQRLRQMASVFHRTVSQTDGFHAALHRSPAGCPPAEVLRYWVPLHCIWIRTALAVELDLSFSVAHALGEQLCAPSRLDVATERDTEEPTSSGAGGSGLAVGAARAQWQQIAADTVALRVLLAELTSEAFSVYVGRELVADGAVVAAEGRPRPTTLFLQMVRTLWFPLARRHYLAAAHRQRLPCYREADTRRLMEAFLSVFLLQRSISPPFEVFLAEREGAEGSPSSETGAALKRYVPVCGTTLSQAMEVSFFLGYFVTYLHRTTTSDVLFSHAAVESYLKEMFYFLDVNTAKQLWHLRREKKLFFFTGEQRHHQLTEDEALQRRLAMSTLVTVHAHVTYASVLWMPLYQLQELFFLLLQFPQLFFGPSRTLLDTTSAGAAAAADGEGDEADAFAWSMASDPAAAAAPAGSSQKVQGAPVRARRRVHGYLVLRLYVISNVLRTLGELALSRELAALAHTPQDRAAAGSLSASIERLLAYEPPAARQRRHSQSRPWAAAQARILHTECSRLPAEVEGIPSVSGGYVRVLQRVETTARSALDHGLLFDVSRWYGEESRQQRRRVSADGVTSEADGGPAAAAGALSAADESVPQTLEGEHRPVQPLPSVVTLQVSRVDGAMQLGFVMDSATCCIRSVQAALELASAGPTEPSDAVPLTAVRSPFAAAAGAAGVADPQRLVGYTVAAVNGVAVRDGGDVVRLLKHSLSFRLELRGP</sequence>
<dbReference type="EMBL" id="ATMH01008969">
    <property type="protein sequence ID" value="EPY20501.1"/>
    <property type="molecule type" value="Genomic_DNA"/>
</dbReference>
<keyword evidence="3" id="KW-1185">Reference proteome</keyword>
<dbReference type="AlphaFoldDB" id="S9V0R5"/>
<comment type="caution">
    <text evidence="2">The sequence shown here is derived from an EMBL/GenBank/DDBJ whole genome shotgun (WGS) entry which is preliminary data.</text>
</comment>
<dbReference type="Proteomes" id="UP000015354">
    <property type="component" value="Unassembled WGS sequence"/>
</dbReference>
<feature type="region of interest" description="Disordered" evidence="1">
    <location>
        <begin position="1025"/>
        <end position="1070"/>
    </location>
</feature>
<feature type="compositionally biased region" description="Low complexity" evidence="1">
    <location>
        <begin position="1040"/>
        <end position="1054"/>
    </location>
</feature>
<reference evidence="2 3" key="1">
    <citation type="journal article" date="2013" name="PLoS ONE">
        <title>Predicting the Proteins of Angomonas deanei, Strigomonas culicis and Their Respective Endosymbionts Reveals New Aspects of the Trypanosomatidae Family.</title>
        <authorList>
            <person name="Motta M.C."/>
            <person name="Martins A.C."/>
            <person name="de Souza S.S."/>
            <person name="Catta-Preta C.M."/>
            <person name="Silva R."/>
            <person name="Klein C.C."/>
            <person name="de Almeida L.G."/>
            <person name="de Lima Cunha O."/>
            <person name="Ciapina L.P."/>
            <person name="Brocchi M."/>
            <person name="Colabardini A.C."/>
            <person name="de Araujo Lima B."/>
            <person name="Machado C.R."/>
            <person name="de Almeida Soares C.M."/>
            <person name="Probst C.M."/>
            <person name="de Menezes C.B."/>
            <person name="Thompson C.E."/>
            <person name="Bartholomeu D.C."/>
            <person name="Gradia D.F."/>
            <person name="Pavoni D.P."/>
            <person name="Grisard E.C."/>
            <person name="Fantinatti-Garboggini F."/>
            <person name="Marchini F.K."/>
            <person name="Rodrigues-Luiz G.F."/>
            <person name="Wagner G."/>
            <person name="Goldman G.H."/>
            <person name="Fietto J.L."/>
            <person name="Elias M.C."/>
            <person name="Goldman M.H."/>
            <person name="Sagot M.F."/>
            <person name="Pereira M."/>
            <person name="Stoco P.H."/>
            <person name="de Mendonca-Neto R.P."/>
            <person name="Teixeira S.M."/>
            <person name="Maciel T.E."/>
            <person name="de Oliveira Mendes T.A."/>
            <person name="Urmenyi T.P."/>
            <person name="de Souza W."/>
            <person name="Schenkman S."/>
            <person name="de Vasconcelos A.T."/>
        </authorList>
    </citation>
    <scope>NUCLEOTIDE SEQUENCE [LARGE SCALE GENOMIC DNA]</scope>
</reference>
<organism evidence="2 3">
    <name type="scientific">Strigomonas culicis</name>
    <dbReference type="NCBI Taxonomy" id="28005"/>
    <lineage>
        <taxon>Eukaryota</taxon>
        <taxon>Discoba</taxon>
        <taxon>Euglenozoa</taxon>
        <taxon>Kinetoplastea</taxon>
        <taxon>Metakinetoplastina</taxon>
        <taxon>Trypanosomatida</taxon>
        <taxon>Trypanosomatidae</taxon>
        <taxon>Strigomonadinae</taxon>
        <taxon>Strigomonas</taxon>
    </lineage>
</organism>
<accession>S9V0R5</accession>
<evidence type="ECO:0000313" key="3">
    <source>
        <dbReference type="Proteomes" id="UP000015354"/>
    </source>
</evidence>